<dbReference type="InterPro" id="IPR024593">
    <property type="entry name" value="DUF3444"/>
</dbReference>
<evidence type="ECO:0000256" key="1">
    <source>
        <dbReference type="SAM" id="Coils"/>
    </source>
</evidence>
<gene>
    <name evidence="5" type="primary">LOC111280609</name>
</gene>
<feature type="compositionally biased region" description="Low complexity" evidence="2">
    <location>
        <begin position="235"/>
        <end position="254"/>
    </location>
</feature>
<organism evidence="4 5">
    <name type="scientific">Durio zibethinus</name>
    <name type="common">Durian</name>
    <dbReference type="NCBI Taxonomy" id="66656"/>
    <lineage>
        <taxon>Eukaryota</taxon>
        <taxon>Viridiplantae</taxon>
        <taxon>Streptophyta</taxon>
        <taxon>Embryophyta</taxon>
        <taxon>Tracheophyta</taxon>
        <taxon>Spermatophyta</taxon>
        <taxon>Magnoliopsida</taxon>
        <taxon>eudicotyledons</taxon>
        <taxon>Gunneridae</taxon>
        <taxon>Pentapetalae</taxon>
        <taxon>rosids</taxon>
        <taxon>malvids</taxon>
        <taxon>Malvales</taxon>
        <taxon>Malvaceae</taxon>
        <taxon>Helicteroideae</taxon>
        <taxon>Durio</taxon>
    </lineage>
</organism>
<evidence type="ECO:0000313" key="4">
    <source>
        <dbReference type="Proteomes" id="UP000515121"/>
    </source>
</evidence>
<dbReference type="Proteomes" id="UP000515121">
    <property type="component" value="Unplaced"/>
</dbReference>
<accession>A0A6P5X836</accession>
<dbReference type="SMART" id="SM00271">
    <property type="entry name" value="DnaJ"/>
    <property type="match status" value="1"/>
</dbReference>
<dbReference type="PROSITE" id="PS50076">
    <property type="entry name" value="DNAJ_2"/>
    <property type="match status" value="1"/>
</dbReference>
<dbReference type="PANTHER" id="PTHR44137">
    <property type="entry name" value="BNAC03G44070D PROTEIN"/>
    <property type="match status" value="1"/>
</dbReference>
<dbReference type="SUPFAM" id="SSF46565">
    <property type="entry name" value="Chaperone J-domain"/>
    <property type="match status" value="1"/>
</dbReference>
<dbReference type="OrthoDB" id="66964at2759"/>
<evidence type="ECO:0000313" key="5">
    <source>
        <dbReference type="RefSeq" id="XP_022723782.1"/>
    </source>
</evidence>
<keyword evidence="1" id="KW-0175">Coiled coil</keyword>
<feature type="region of interest" description="Disordered" evidence="2">
    <location>
        <begin position="233"/>
        <end position="263"/>
    </location>
</feature>
<sequence>MECNKDEAFRAKEIAERKVTEKDYAGAKRFALKAQNLYPGLDGIAQMLTALDVYIYAENKVSGEADWYGVLGVNPLADDEVVRKQYRKLALMLHPDKNKSVGADGAFKLVSEAWSLLSDKAKRLKYNQKINFRGTQQKFPTQSGVSSMPPRTNGFHCSSSNITSNDRTQNSNSRVGQTSFPSSNKKPATFWTVCNRCKTQYEYLRIYLNHTLLCPNCHEAFLALEKAPPPNVYRSSNWSSQQQQASGHHAANNNPFNYGANSSRYKNLEHDGLAGHGSSNNTSFQWGPSSGAAGVSGTVAPPSTSAEAASVVWKAQEKVKREREEALKAERLLKKRRDDICVNGYTGNMATQTMGNGPGLGNAFESRGVFEIRSIYGYSGNYNKHVSERELSLSEVRNMLADKARTAIRRKLKELSLVTEAKNSDKVKGKVREKENWKQRSMANGGRRDTNKEYQGKHSLPAPSPDESDTGISPLSINVPDPDFHNFDLDRSESSFEDDQVWAAYDDDDGMPRFYARIHNVISLKPFKMKISWLNSRSNSEFGLLDWIGCGFYKTCGEFRSGRHEISVMLNSFSHKVQWMKGTRGIIRIFPRKGDIWALYRNWSSDWSEHTPDEVIHKYEMVEVLDDYNEEQGVSVIPLIKVAGFRTVFHKHMDPKEVRRIPKEEMFRFSHQVPNYLLTGQEAQNAPMGCRELDPAATPLELLQVINEANEAPVEYDSRKTEKEMLKSAREGEADGVGENWSKSQDG</sequence>
<dbReference type="InterPro" id="IPR001623">
    <property type="entry name" value="DnaJ_domain"/>
</dbReference>
<protein>
    <submittedName>
        <fullName evidence="5">Uncharacterized protein LOC111280609</fullName>
    </submittedName>
</protein>
<dbReference type="PANTHER" id="PTHR44137:SF32">
    <property type="entry name" value="DNAJ HEAT SHOCK AMINO-TERMINAL DOMAIN PROTEIN"/>
    <property type="match status" value="1"/>
</dbReference>
<feature type="region of interest" description="Disordered" evidence="2">
    <location>
        <begin position="138"/>
        <end position="184"/>
    </location>
</feature>
<dbReference type="Gene3D" id="1.10.287.110">
    <property type="entry name" value="DnaJ domain"/>
    <property type="match status" value="1"/>
</dbReference>
<dbReference type="PRINTS" id="PR00625">
    <property type="entry name" value="JDOMAIN"/>
</dbReference>
<proteinExistence type="predicted"/>
<feature type="compositionally biased region" description="Basic and acidic residues" evidence="2">
    <location>
        <begin position="716"/>
        <end position="733"/>
    </location>
</feature>
<evidence type="ECO:0000259" key="3">
    <source>
        <dbReference type="PROSITE" id="PS50076"/>
    </source>
</evidence>
<name>A0A6P5X836_DURZI</name>
<dbReference type="Pfam" id="PF23551">
    <property type="entry name" value="Zn_ribbon_20"/>
    <property type="match status" value="1"/>
</dbReference>
<dbReference type="InterPro" id="IPR056988">
    <property type="entry name" value="Zn_ribbon_pln"/>
</dbReference>
<dbReference type="AlphaFoldDB" id="A0A6P5X836"/>
<feature type="compositionally biased region" description="Basic and acidic residues" evidence="2">
    <location>
        <begin position="422"/>
        <end position="438"/>
    </location>
</feature>
<dbReference type="RefSeq" id="XP_022723782.1">
    <property type="nucleotide sequence ID" value="XM_022868047.1"/>
</dbReference>
<dbReference type="Pfam" id="PF11926">
    <property type="entry name" value="DUF3444"/>
    <property type="match status" value="1"/>
</dbReference>
<dbReference type="InterPro" id="IPR036869">
    <property type="entry name" value="J_dom_sf"/>
</dbReference>
<feature type="compositionally biased region" description="Basic and acidic residues" evidence="2">
    <location>
        <begin position="446"/>
        <end position="456"/>
    </location>
</feature>
<dbReference type="InterPro" id="IPR018253">
    <property type="entry name" value="DnaJ_domain_CS"/>
</dbReference>
<feature type="region of interest" description="Disordered" evidence="2">
    <location>
        <begin position="714"/>
        <end position="747"/>
    </location>
</feature>
<feature type="region of interest" description="Disordered" evidence="2">
    <location>
        <begin position="422"/>
        <end position="475"/>
    </location>
</feature>
<reference evidence="5" key="1">
    <citation type="submission" date="2025-08" db="UniProtKB">
        <authorList>
            <consortium name="RefSeq"/>
        </authorList>
    </citation>
    <scope>IDENTIFICATION</scope>
    <source>
        <tissue evidence="5">Fruit stalk</tissue>
    </source>
</reference>
<feature type="domain" description="J" evidence="3">
    <location>
        <begin position="66"/>
        <end position="130"/>
    </location>
</feature>
<keyword evidence="4" id="KW-1185">Reference proteome</keyword>
<dbReference type="KEGG" id="dzi:111280609"/>
<dbReference type="CDD" id="cd06257">
    <property type="entry name" value="DnaJ"/>
    <property type="match status" value="1"/>
</dbReference>
<dbReference type="PROSITE" id="PS00636">
    <property type="entry name" value="DNAJ_1"/>
    <property type="match status" value="1"/>
</dbReference>
<evidence type="ECO:0000256" key="2">
    <source>
        <dbReference type="SAM" id="MobiDB-lite"/>
    </source>
</evidence>
<dbReference type="Pfam" id="PF00226">
    <property type="entry name" value="DnaJ"/>
    <property type="match status" value="1"/>
</dbReference>
<dbReference type="GeneID" id="111280609"/>
<feature type="coiled-coil region" evidence="1">
    <location>
        <begin position="312"/>
        <end position="339"/>
    </location>
</feature>